<keyword evidence="5" id="KW-1185">Reference proteome</keyword>
<reference evidence="4 5" key="1">
    <citation type="submission" date="2023-04" db="EMBL/GenBank/DDBJ databases">
        <title>Fusibacter bizertensis strain WBS, isolated from littoral bottom sediments of the Arctic seas - biochemical and genomic analysis.</title>
        <authorList>
            <person name="Brioukhanov A.L."/>
        </authorList>
    </citation>
    <scope>NUCLEOTIDE SEQUENCE [LARGE SCALE GENOMIC DNA]</scope>
    <source>
        <strain evidence="4 5">WBS</strain>
    </source>
</reference>
<dbReference type="EMBL" id="JARYZI010000004">
    <property type="protein sequence ID" value="MDH8678085.1"/>
    <property type="molecule type" value="Genomic_DNA"/>
</dbReference>
<feature type="transmembrane region" description="Helical" evidence="3">
    <location>
        <begin position="108"/>
        <end position="130"/>
    </location>
</feature>
<keyword evidence="3" id="KW-1133">Transmembrane helix</keyword>
<evidence type="ECO:0000256" key="3">
    <source>
        <dbReference type="SAM" id="Phobius"/>
    </source>
</evidence>
<feature type="transmembrane region" description="Helical" evidence="3">
    <location>
        <begin position="210"/>
        <end position="227"/>
    </location>
</feature>
<comment type="subcellular location">
    <subcellularLocation>
        <location evidence="1">Endomembrane system</location>
        <topology evidence="1">Multi-pass membrane protein</topology>
    </subcellularLocation>
</comment>
<comment type="caution">
    <text evidence="4">The sequence shown here is derived from an EMBL/GenBank/DDBJ whole genome shotgun (WGS) entry which is preliminary data.</text>
</comment>
<evidence type="ECO:0000313" key="5">
    <source>
        <dbReference type="Proteomes" id="UP001158045"/>
    </source>
</evidence>
<evidence type="ECO:0008006" key="6">
    <source>
        <dbReference type="Google" id="ProtNLM"/>
    </source>
</evidence>
<sequence length="324" mass="36101">MYKLLYSFLIILLGLVTGYILQYVLIHQKKTGNLNNTFSKENIIRVIQKIALLFLNPIALISALWQVKLDNFGLILLPLLGIIAIFTGGSLSWLYASKMKYSNAQIGTLIISGGFTNIGNIGGVITFIFLGETGYALVPLYKLFEELIYYGIGFPIARAHSDEVYQKGSLLRKLFSDIFIVVAVSSVIVGLILNYSHLPRPSYFKTLNQVIIPISTYLLLITIGLNIKLTKISKYLKPALMLMFIKSICTPIIVTTICYFLGLGSYSDGLVLKVVLILSSMPSGFLSLVPPTLYRLDVDLANAVWMTTTLSLLWIIPLLSYLMY</sequence>
<proteinExistence type="predicted"/>
<feature type="transmembrane region" description="Helical" evidence="3">
    <location>
        <begin position="6"/>
        <end position="26"/>
    </location>
</feature>
<dbReference type="RefSeq" id="WP_281093915.1">
    <property type="nucleotide sequence ID" value="NZ_JARYZI010000004.1"/>
</dbReference>
<dbReference type="PANTHER" id="PTHR36838">
    <property type="entry name" value="AUXIN EFFLUX CARRIER FAMILY PROTEIN"/>
    <property type="match status" value="1"/>
</dbReference>
<feature type="transmembrane region" description="Helical" evidence="3">
    <location>
        <begin position="270"/>
        <end position="288"/>
    </location>
</feature>
<protein>
    <recommendedName>
        <fullName evidence="6">Transporter</fullName>
    </recommendedName>
</protein>
<feature type="transmembrane region" description="Helical" evidence="3">
    <location>
        <begin position="72"/>
        <end position="96"/>
    </location>
</feature>
<evidence type="ECO:0000256" key="1">
    <source>
        <dbReference type="ARBA" id="ARBA00004127"/>
    </source>
</evidence>
<keyword evidence="2" id="KW-0813">Transport</keyword>
<feature type="transmembrane region" description="Helical" evidence="3">
    <location>
        <begin position="46"/>
        <end position="66"/>
    </location>
</feature>
<gene>
    <name evidence="4" type="ORF">QE109_07995</name>
</gene>
<name>A0ABT6NCJ0_9FIRM</name>
<dbReference type="InterPro" id="IPR038770">
    <property type="entry name" value="Na+/solute_symporter_sf"/>
</dbReference>
<feature type="transmembrane region" description="Helical" evidence="3">
    <location>
        <begin position="178"/>
        <end position="198"/>
    </location>
</feature>
<feature type="transmembrane region" description="Helical" evidence="3">
    <location>
        <begin position="239"/>
        <end position="264"/>
    </location>
</feature>
<keyword evidence="3" id="KW-0812">Transmembrane</keyword>
<organism evidence="4 5">
    <name type="scientific">Fusibacter bizertensis</name>
    <dbReference type="NCBI Taxonomy" id="1488331"/>
    <lineage>
        <taxon>Bacteria</taxon>
        <taxon>Bacillati</taxon>
        <taxon>Bacillota</taxon>
        <taxon>Clostridia</taxon>
        <taxon>Eubacteriales</taxon>
        <taxon>Eubacteriales Family XII. Incertae Sedis</taxon>
        <taxon>Fusibacter</taxon>
    </lineage>
</organism>
<evidence type="ECO:0000256" key="2">
    <source>
        <dbReference type="ARBA" id="ARBA00022448"/>
    </source>
</evidence>
<dbReference type="Proteomes" id="UP001158045">
    <property type="component" value="Unassembled WGS sequence"/>
</dbReference>
<feature type="transmembrane region" description="Helical" evidence="3">
    <location>
        <begin position="300"/>
        <end position="323"/>
    </location>
</feature>
<keyword evidence="3" id="KW-0472">Membrane</keyword>
<dbReference type="Gene3D" id="1.20.1530.20">
    <property type="match status" value="2"/>
</dbReference>
<evidence type="ECO:0000313" key="4">
    <source>
        <dbReference type="EMBL" id="MDH8678085.1"/>
    </source>
</evidence>
<dbReference type="PANTHER" id="PTHR36838:SF3">
    <property type="entry name" value="TRANSPORTER AUXIN EFFLUX CARRIER EC FAMILY"/>
    <property type="match status" value="1"/>
</dbReference>
<accession>A0ABT6NCJ0</accession>